<reference evidence="2" key="1">
    <citation type="submission" date="2022-10" db="EMBL/GenBank/DDBJ databases">
        <authorList>
            <person name="Chen Y."/>
            <person name="Dougan E. K."/>
            <person name="Chan C."/>
            <person name="Rhodes N."/>
            <person name="Thang M."/>
        </authorList>
    </citation>
    <scope>NUCLEOTIDE SEQUENCE</scope>
</reference>
<dbReference type="EMBL" id="CAMXCT030001302">
    <property type="protein sequence ID" value="CAL4776107.1"/>
    <property type="molecule type" value="Genomic_DNA"/>
</dbReference>
<feature type="region of interest" description="Disordered" evidence="1">
    <location>
        <begin position="1"/>
        <end position="25"/>
    </location>
</feature>
<comment type="caution">
    <text evidence="2">The sequence shown here is derived from an EMBL/GenBank/DDBJ whole genome shotgun (WGS) entry which is preliminary data.</text>
</comment>
<gene>
    <name evidence="2" type="ORF">C1SCF055_LOCUS15919</name>
</gene>
<dbReference type="Proteomes" id="UP001152797">
    <property type="component" value="Unassembled WGS sequence"/>
</dbReference>
<dbReference type="EMBL" id="CAMXCT020001302">
    <property type="protein sequence ID" value="CAL1142170.1"/>
    <property type="molecule type" value="Genomic_DNA"/>
</dbReference>
<accession>A0A9P1CC30</accession>
<dbReference type="AlphaFoldDB" id="A0A9P1CC30"/>
<name>A0A9P1CC30_9DINO</name>
<evidence type="ECO:0000313" key="3">
    <source>
        <dbReference type="EMBL" id="CAL4776107.1"/>
    </source>
</evidence>
<dbReference type="EMBL" id="CAMXCT010001302">
    <property type="protein sequence ID" value="CAI3988795.1"/>
    <property type="molecule type" value="Genomic_DNA"/>
</dbReference>
<evidence type="ECO:0000313" key="4">
    <source>
        <dbReference type="Proteomes" id="UP001152797"/>
    </source>
</evidence>
<organism evidence="2">
    <name type="scientific">Cladocopium goreaui</name>
    <dbReference type="NCBI Taxonomy" id="2562237"/>
    <lineage>
        <taxon>Eukaryota</taxon>
        <taxon>Sar</taxon>
        <taxon>Alveolata</taxon>
        <taxon>Dinophyceae</taxon>
        <taxon>Suessiales</taxon>
        <taxon>Symbiodiniaceae</taxon>
        <taxon>Cladocopium</taxon>
    </lineage>
</organism>
<dbReference type="OrthoDB" id="447344at2759"/>
<proteinExistence type="predicted"/>
<protein>
    <submittedName>
        <fullName evidence="2">Uncharacterized protein</fullName>
    </submittedName>
</protein>
<evidence type="ECO:0000256" key="1">
    <source>
        <dbReference type="SAM" id="MobiDB-lite"/>
    </source>
</evidence>
<sequence length="234" mass="25923">MKCVGRGRDLPDRSRRGGSHGRDLPVEAETRDVQFRVPVRTGLHGLLVVQRMRIESMEVLSEDMIDQLRMMEEEMQDIASSLHPIDYLDAVVENICDVSGACADLFESMVLILSLSLIIGARDANSCCGAVLLHLFATVDRGRWKFGLHFGRSSKPCPESLHLEAGAMVHAGELAVRRCVCATGADPGELLRVRYRRHHHRGLLASDRSPSWVKSPLRFVWCPVSSALALSIGQ</sequence>
<keyword evidence="4" id="KW-1185">Reference proteome</keyword>
<reference evidence="3 4" key="2">
    <citation type="submission" date="2024-05" db="EMBL/GenBank/DDBJ databases">
        <authorList>
            <person name="Chen Y."/>
            <person name="Shah S."/>
            <person name="Dougan E. K."/>
            <person name="Thang M."/>
            <person name="Chan C."/>
        </authorList>
    </citation>
    <scope>NUCLEOTIDE SEQUENCE [LARGE SCALE GENOMIC DNA]</scope>
</reference>
<evidence type="ECO:0000313" key="2">
    <source>
        <dbReference type="EMBL" id="CAI3988795.1"/>
    </source>
</evidence>